<evidence type="ECO:0000313" key="2">
    <source>
        <dbReference type="EMBL" id="GAA4457869.1"/>
    </source>
</evidence>
<keyword evidence="3" id="KW-1185">Reference proteome</keyword>
<evidence type="ECO:0000313" key="3">
    <source>
        <dbReference type="Proteomes" id="UP001501410"/>
    </source>
</evidence>
<name>A0ABP8N122_9BACT</name>
<protein>
    <submittedName>
        <fullName evidence="2">Uncharacterized protein</fullName>
    </submittedName>
</protein>
<dbReference type="RefSeq" id="WP_344827778.1">
    <property type="nucleotide sequence ID" value="NZ_BAABEZ010000024.1"/>
</dbReference>
<organism evidence="2 3">
    <name type="scientific">Rurimicrobium arvi</name>
    <dbReference type="NCBI Taxonomy" id="2049916"/>
    <lineage>
        <taxon>Bacteria</taxon>
        <taxon>Pseudomonadati</taxon>
        <taxon>Bacteroidota</taxon>
        <taxon>Chitinophagia</taxon>
        <taxon>Chitinophagales</taxon>
        <taxon>Chitinophagaceae</taxon>
        <taxon>Rurimicrobium</taxon>
    </lineage>
</organism>
<dbReference type="Proteomes" id="UP001501410">
    <property type="component" value="Unassembled WGS sequence"/>
</dbReference>
<reference evidence="3" key="1">
    <citation type="journal article" date="2019" name="Int. J. Syst. Evol. Microbiol.">
        <title>The Global Catalogue of Microorganisms (GCM) 10K type strain sequencing project: providing services to taxonomists for standard genome sequencing and annotation.</title>
        <authorList>
            <consortium name="The Broad Institute Genomics Platform"/>
            <consortium name="The Broad Institute Genome Sequencing Center for Infectious Disease"/>
            <person name="Wu L."/>
            <person name="Ma J."/>
        </authorList>
    </citation>
    <scope>NUCLEOTIDE SEQUENCE [LARGE SCALE GENOMIC DNA]</scope>
    <source>
        <strain evidence="3">JCM 31921</strain>
    </source>
</reference>
<feature type="region of interest" description="Disordered" evidence="1">
    <location>
        <begin position="63"/>
        <end position="82"/>
    </location>
</feature>
<dbReference type="EMBL" id="BAABEZ010000024">
    <property type="protein sequence ID" value="GAA4457869.1"/>
    <property type="molecule type" value="Genomic_DNA"/>
</dbReference>
<accession>A0ABP8N122</accession>
<proteinExistence type="predicted"/>
<comment type="caution">
    <text evidence="2">The sequence shown here is derived from an EMBL/GenBank/DDBJ whole genome shotgun (WGS) entry which is preliminary data.</text>
</comment>
<evidence type="ECO:0000256" key="1">
    <source>
        <dbReference type="SAM" id="MobiDB-lite"/>
    </source>
</evidence>
<gene>
    <name evidence="2" type="ORF">GCM10023092_25250</name>
</gene>
<sequence length="82" mass="9708">MDEELEVDPAYQKGFNGGYTLAKEDPELLKALLQSKNDHSQYFQGLKAGGREYLREKFKDELQRDREKIERSVDKNKEREKE</sequence>